<reference evidence="3 4" key="1">
    <citation type="submission" date="2023-10" db="EMBL/GenBank/DDBJ databases">
        <title>Whole Genome based description of the genera Actinobaculum and Actinotignum reveals a complex phylogenetic relationship within the species included in the genus Actinotignum.</title>
        <authorList>
            <person name="Jensen C.S."/>
            <person name="Dargis R."/>
            <person name="Kemp M."/>
            <person name="Christensen J.J."/>
        </authorList>
    </citation>
    <scope>NUCLEOTIDE SEQUENCE</scope>
    <source>
        <strain evidence="3">SLA_B511</strain>
        <strain evidence="2 4">SLA_B974</strain>
    </source>
</reference>
<evidence type="ECO:0000313" key="4">
    <source>
        <dbReference type="Proteomes" id="UP001275049"/>
    </source>
</evidence>
<evidence type="ECO:0000313" key="2">
    <source>
        <dbReference type="EMBL" id="MDY5132319.1"/>
    </source>
</evidence>
<dbReference type="EMBL" id="JAWNGA010000001">
    <property type="protein sequence ID" value="MDY5132319.1"/>
    <property type="molecule type" value="Genomic_DNA"/>
</dbReference>
<accession>A0AAW9HVS3</accession>
<dbReference type="EMBL" id="JAWNGC010000004">
    <property type="protein sequence ID" value="MDY5154949.1"/>
    <property type="molecule type" value="Genomic_DNA"/>
</dbReference>
<organism evidence="3 5">
    <name type="scientific">Actinotignum urinale</name>
    <dbReference type="NCBI Taxonomy" id="190146"/>
    <lineage>
        <taxon>Bacteria</taxon>
        <taxon>Bacillati</taxon>
        <taxon>Actinomycetota</taxon>
        <taxon>Actinomycetes</taxon>
        <taxon>Actinomycetales</taxon>
        <taxon>Actinomycetaceae</taxon>
        <taxon>Actinotignum</taxon>
    </lineage>
</organism>
<gene>
    <name evidence="3" type="ORF">R6G80_04320</name>
    <name evidence="2" type="ORF">R6G86_00990</name>
</gene>
<keyword evidence="1" id="KW-0812">Transmembrane</keyword>
<keyword evidence="1" id="KW-0472">Membrane</keyword>
<evidence type="ECO:0000313" key="5">
    <source>
        <dbReference type="Proteomes" id="UP001281731"/>
    </source>
</evidence>
<dbReference type="Proteomes" id="UP001281731">
    <property type="component" value="Unassembled WGS sequence"/>
</dbReference>
<comment type="caution">
    <text evidence="3">The sequence shown here is derived from an EMBL/GenBank/DDBJ whole genome shotgun (WGS) entry which is preliminary data.</text>
</comment>
<name>A0AAW9HVS3_9ACTO</name>
<evidence type="ECO:0008006" key="6">
    <source>
        <dbReference type="Google" id="ProtNLM"/>
    </source>
</evidence>
<proteinExistence type="predicted"/>
<keyword evidence="4" id="KW-1185">Reference proteome</keyword>
<feature type="transmembrane region" description="Helical" evidence="1">
    <location>
        <begin position="24"/>
        <end position="46"/>
    </location>
</feature>
<evidence type="ECO:0000313" key="3">
    <source>
        <dbReference type="EMBL" id="MDY5154949.1"/>
    </source>
</evidence>
<dbReference type="RefSeq" id="WP_284614252.1">
    <property type="nucleotide sequence ID" value="NZ_CAMYCL010000012.1"/>
</dbReference>
<dbReference type="AlphaFoldDB" id="A0AAW9HVS3"/>
<keyword evidence="1" id="KW-1133">Transmembrane helix</keyword>
<sequence>MDYRPVISGTPQLKLVATPVVRNGFWGVVLLCATILISALAVVFVLNTCMVATAYEIQAVNHELNEARAKESTLVDEVVGASTPQGLKKNAEQLGLVMVNPKEVRHVDLANATLYPPFKGK</sequence>
<evidence type="ECO:0000256" key="1">
    <source>
        <dbReference type="SAM" id="Phobius"/>
    </source>
</evidence>
<protein>
    <recommendedName>
        <fullName evidence="6">Cell division protein FtsL</fullName>
    </recommendedName>
</protein>
<dbReference type="Proteomes" id="UP001275049">
    <property type="component" value="Unassembled WGS sequence"/>
</dbReference>